<comment type="caution">
    <text evidence="3">The sequence shown here is derived from an EMBL/GenBank/DDBJ whole genome shotgun (WGS) entry which is preliminary data.</text>
</comment>
<feature type="transmembrane region" description="Helical" evidence="1">
    <location>
        <begin position="235"/>
        <end position="257"/>
    </location>
</feature>
<feature type="transmembrane region" description="Helical" evidence="1">
    <location>
        <begin position="395"/>
        <end position="419"/>
    </location>
</feature>
<evidence type="ECO:0000313" key="4">
    <source>
        <dbReference type="Proteomes" id="UP000813420"/>
    </source>
</evidence>
<dbReference type="Proteomes" id="UP000813420">
    <property type="component" value="Unassembled WGS sequence"/>
</dbReference>
<keyword evidence="1" id="KW-1133">Transmembrane helix</keyword>
<evidence type="ECO:0000313" key="3">
    <source>
        <dbReference type="EMBL" id="HJH50507.1"/>
    </source>
</evidence>
<dbReference type="RefSeq" id="WP_277272365.1">
    <property type="nucleotide sequence ID" value="NZ_DYXE01000081.1"/>
</dbReference>
<protein>
    <submittedName>
        <fullName evidence="3">PH domain-containing protein</fullName>
    </submittedName>
</protein>
<accession>A0A9D3AJR3</accession>
<evidence type="ECO:0000259" key="2">
    <source>
        <dbReference type="Pfam" id="PF03703"/>
    </source>
</evidence>
<dbReference type="Pfam" id="PF03703">
    <property type="entry name" value="bPH_2"/>
    <property type="match status" value="2"/>
</dbReference>
<gene>
    <name evidence="3" type="ORF">K8V39_09615</name>
</gene>
<feature type="transmembrane region" description="Helical" evidence="1">
    <location>
        <begin position="200"/>
        <end position="223"/>
    </location>
</feature>
<dbReference type="PANTHER" id="PTHR34473">
    <property type="entry name" value="UPF0699 TRANSMEMBRANE PROTEIN YDBS"/>
    <property type="match status" value="1"/>
</dbReference>
<sequence>METPIKFRNHISVVPERMGRMLVFLAALFFGSLVQNLPDLLEEARSLSEDRNTFLLSLGGILLLFLCFLGYQLLIWAKTWIYVSEGTLVIERRTLNRKVHTIAVRNISNINTEQNLFEMLIGTSKLKLDTNSLSTADKTDVRIVLKTSDAEAFRSYLLSLLHPDQTDPAEGEHGPEHLRPAGPDTYDIHAGLTDICAHGIFSISLLSVLVLAGCVLGTIGAISDTVQNGFSGNGPVGFLVSLLLVLGIFFSALWDILRGFIQYYDFRATRAGDRILIQYGLLKKSSYTIPVDKIQALKLNQSPLARLTGRYMAEIINVGMGDEASERNSFLVLYCKKDILRKRLLKLLPEFSGALDADISRQPRCVWSVWLIPALLFAAAAFASCRILPLFLPVRTLFCVVAAAAAVLFMLLLLILRYYTAGTDLQKDYIVLCNGYFGRHLMMTAYRHIQYIQLEQSPPAKWGHISKGTLYLLASSGNQAQNIPFFSEKKISFLRERLLHPEASSGYTNPIGKK</sequence>
<reference evidence="3" key="2">
    <citation type="submission" date="2021-09" db="EMBL/GenBank/DDBJ databases">
        <authorList>
            <person name="Gilroy R."/>
        </authorList>
    </citation>
    <scope>NUCLEOTIDE SEQUENCE</scope>
    <source>
        <strain evidence="3">USAMLcec4-12693</strain>
    </source>
</reference>
<dbReference type="PANTHER" id="PTHR34473:SF2">
    <property type="entry name" value="UPF0699 TRANSMEMBRANE PROTEIN YDBT"/>
    <property type="match status" value="1"/>
</dbReference>
<evidence type="ECO:0000256" key="1">
    <source>
        <dbReference type="SAM" id="Phobius"/>
    </source>
</evidence>
<feature type="transmembrane region" description="Helical" evidence="1">
    <location>
        <begin position="53"/>
        <end position="74"/>
    </location>
</feature>
<dbReference type="EMBL" id="DYXE01000081">
    <property type="protein sequence ID" value="HJH50507.1"/>
    <property type="molecule type" value="Genomic_DNA"/>
</dbReference>
<feature type="transmembrane region" description="Helical" evidence="1">
    <location>
        <begin position="369"/>
        <end position="389"/>
    </location>
</feature>
<feature type="transmembrane region" description="Helical" evidence="1">
    <location>
        <begin position="21"/>
        <end position="41"/>
    </location>
</feature>
<proteinExistence type="predicted"/>
<dbReference type="AlphaFoldDB" id="A0A9D3AJR3"/>
<reference evidence="3" key="1">
    <citation type="journal article" date="2021" name="PeerJ">
        <title>Extensive microbial diversity within the chicken gut microbiome revealed by metagenomics and culture.</title>
        <authorList>
            <person name="Gilroy R."/>
            <person name="Ravi A."/>
            <person name="Getino M."/>
            <person name="Pursley I."/>
            <person name="Horton D.L."/>
            <person name="Alikhan N.F."/>
            <person name="Baker D."/>
            <person name="Gharbi K."/>
            <person name="Hall N."/>
            <person name="Watson M."/>
            <person name="Adriaenssens E.M."/>
            <person name="Foster-Nyarko E."/>
            <person name="Jarju S."/>
            <person name="Secka A."/>
            <person name="Antonio M."/>
            <person name="Oren A."/>
            <person name="Chaudhuri R.R."/>
            <person name="La Ragione R."/>
            <person name="Hildebrand F."/>
            <person name="Pallen M.J."/>
        </authorList>
    </citation>
    <scope>NUCLEOTIDE SEQUENCE</scope>
    <source>
        <strain evidence="3">USAMLcec4-12693</strain>
    </source>
</reference>
<dbReference type="InterPro" id="IPR005182">
    <property type="entry name" value="YdbS-like_PH"/>
</dbReference>
<feature type="domain" description="YdbS-like PH" evidence="2">
    <location>
        <begin position="76"/>
        <end position="156"/>
    </location>
</feature>
<keyword evidence="1" id="KW-0812">Transmembrane</keyword>
<organism evidence="3 4">
    <name type="scientific">Merdimonas faecis</name>
    <dbReference type="NCBI Taxonomy" id="1653435"/>
    <lineage>
        <taxon>Bacteria</taxon>
        <taxon>Bacillati</taxon>
        <taxon>Bacillota</taxon>
        <taxon>Clostridia</taxon>
        <taxon>Lachnospirales</taxon>
        <taxon>Lachnospiraceae</taxon>
        <taxon>Merdimonas</taxon>
    </lineage>
</organism>
<name>A0A9D3AJR3_9FIRM</name>
<keyword evidence="1" id="KW-0472">Membrane</keyword>
<feature type="domain" description="YdbS-like PH" evidence="2">
    <location>
        <begin position="263"/>
        <end position="311"/>
    </location>
</feature>